<evidence type="ECO:0000313" key="1">
    <source>
        <dbReference type="EMBL" id="SEF80320.1"/>
    </source>
</evidence>
<evidence type="ECO:0000313" key="2">
    <source>
        <dbReference type="Proteomes" id="UP000236743"/>
    </source>
</evidence>
<gene>
    <name evidence="1" type="ORF">SAMN04488115_10286</name>
</gene>
<dbReference type="Proteomes" id="UP000236743">
    <property type="component" value="Unassembled WGS sequence"/>
</dbReference>
<sequence>MQKANQDAPLLPLLLAWARYRLARFMISLRPAHSAAGIAVLVAKDGNPPGG</sequence>
<organism evidence="1 2">
    <name type="scientific">Bosea lathyri</name>
    <dbReference type="NCBI Taxonomy" id="1036778"/>
    <lineage>
        <taxon>Bacteria</taxon>
        <taxon>Pseudomonadati</taxon>
        <taxon>Pseudomonadota</taxon>
        <taxon>Alphaproteobacteria</taxon>
        <taxon>Hyphomicrobiales</taxon>
        <taxon>Boseaceae</taxon>
        <taxon>Bosea</taxon>
    </lineage>
</organism>
<reference evidence="1 2" key="1">
    <citation type="submission" date="2016-10" db="EMBL/GenBank/DDBJ databases">
        <authorList>
            <person name="de Groot N.N."/>
        </authorList>
    </citation>
    <scope>NUCLEOTIDE SEQUENCE [LARGE SCALE GENOMIC DNA]</scope>
    <source>
        <strain evidence="1 2">DSM 26656</strain>
    </source>
</reference>
<name>A0A1H5UZE5_9HYPH</name>
<dbReference type="EMBL" id="FNUY01000002">
    <property type="protein sequence ID" value="SEF80320.1"/>
    <property type="molecule type" value="Genomic_DNA"/>
</dbReference>
<proteinExistence type="predicted"/>
<protein>
    <submittedName>
        <fullName evidence="1">Uncharacterized protein</fullName>
    </submittedName>
</protein>
<accession>A0A1H5UZE5</accession>
<keyword evidence="2" id="KW-1185">Reference proteome</keyword>
<dbReference type="AlphaFoldDB" id="A0A1H5UZE5"/>